<evidence type="ECO:0000256" key="8">
    <source>
        <dbReference type="ARBA" id="ARBA00023242"/>
    </source>
</evidence>
<evidence type="ECO:0000256" key="9">
    <source>
        <dbReference type="ARBA" id="ARBA00023268"/>
    </source>
</evidence>
<dbReference type="AlphaFoldDB" id="A0A553R3T1"/>
<sequence length="453" mass="51092">MVRWCEEEPEEMSQHALLSAGGKDWRSLQCLRSELRLDLTLGCGQSFRWRETADGHWTGIMRGKVWTLTQTEDTLWYYVYKPKLKVEEEEVEPRGKGSKLKTEVKQEDLEGSSGIPEANLTEEDLLADYFQLGVQLGDLYRKWSAVDPHFKLTANIFTGVRLLRQDPAECLFSFICSSNNHISRIQGMVERLSQALGTLLCTLDDVAYHDFPTLQDMAGKSGAPPQEPSRPIVVETWTAAAPNESVTAPRVEQQLRNLGFGYRARFLQQSAQVIVDSHGPGWLQSLRSAPYLQARDALRTLPGVGLKVADCVCLMSLDKLEALPVDTHVWQIARRDYKFAVGSGQKTLTDRVYREIGDGFRKLWGPSAGWAHSVSIRKILSGRTSVYTSELTGIKDGSNGGSASPPENKHRRVLFCADLKKFQKLKEDPPVLKEKDRKRVRCEEKSTRKQPKI</sequence>
<feature type="domain" description="HhH-GPD" evidence="14">
    <location>
        <begin position="176"/>
        <end position="384"/>
    </location>
</feature>
<dbReference type="GO" id="GO:0006285">
    <property type="term" value="P:base-excision repair, AP site formation"/>
    <property type="evidence" value="ECO:0007669"/>
    <property type="project" value="TreeGrafter"/>
</dbReference>
<comment type="catalytic activity">
    <reaction evidence="11">
        <text>2'-deoxyribonucleotide-(2'-deoxyribose 5'-phosphate)-2'-deoxyribonucleotide-DNA = a 3'-end 2'-deoxyribonucleotide-(2,3-dehydro-2,3-deoxyribose 5'-phosphate)-DNA + a 5'-end 5'-phospho-2'-deoxyribonucleoside-DNA + H(+)</text>
        <dbReference type="Rhea" id="RHEA:66592"/>
        <dbReference type="Rhea" id="RHEA-COMP:13180"/>
        <dbReference type="Rhea" id="RHEA-COMP:16897"/>
        <dbReference type="Rhea" id="RHEA-COMP:17067"/>
        <dbReference type="ChEBI" id="CHEBI:15378"/>
        <dbReference type="ChEBI" id="CHEBI:136412"/>
        <dbReference type="ChEBI" id="CHEBI:157695"/>
        <dbReference type="ChEBI" id="CHEBI:167181"/>
        <dbReference type="EC" id="4.2.99.18"/>
    </reaction>
</comment>
<dbReference type="Proteomes" id="UP000316079">
    <property type="component" value="Unassembled WGS sequence"/>
</dbReference>
<keyword evidence="6" id="KW-0234">DNA repair</keyword>
<dbReference type="Gene3D" id="3.30.310.40">
    <property type="match status" value="1"/>
</dbReference>
<keyword evidence="4" id="KW-0227">DNA damage</keyword>
<dbReference type="FunFam" id="3.30.310.40:FF:000001">
    <property type="entry name" value="N-glycosylase/DNA lyase isoform X2"/>
    <property type="match status" value="1"/>
</dbReference>
<dbReference type="EC" id="4.2.99.18" evidence="3"/>
<reference evidence="15 16" key="1">
    <citation type="journal article" date="2019" name="Sci. Data">
        <title>Hybrid genome assembly and annotation of Danionella translucida.</title>
        <authorList>
            <person name="Kadobianskyi M."/>
            <person name="Schulze L."/>
            <person name="Schuelke M."/>
            <person name="Judkewitz B."/>
        </authorList>
    </citation>
    <scope>NUCLEOTIDE SEQUENCE [LARGE SCALE GENOMIC DNA]</scope>
    <source>
        <strain evidence="15 16">Bolton</strain>
    </source>
</reference>
<evidence type="ECO:0000256" key="5">
    <source>
        <dbReference type="ARBA" id="ARBA00022801"/>
    </source>
</evidence>
<keyword evidence="10" id="KW-0326">Glycosidase</keyword>
<evidence type="ECO:0000256" key="1">
    <source>
        <dbReference type="ARBA" id="ARBA00004123"/>
    </source>
</evidence>
<evidence type="ECO:0000256" key="10">
    <source>
        <dbReference type="ARBA" id="ARBA00023295"/>
    </source>
</evidence>
<feature type="region of interest" description="Disordered" evidence="13">
    <location>
        <begin position="427"/>
        <end position="453"/>
    </location>
</feature>
<dbReference type="PANTHER" id="PTHR10242">
    <property type="entry name" value="8-OXOGUANINE DNA GLYCOSYLASE"/>
    <property type="match status" value="1"/>
</dbReference>
<comment type="caution">
    <text evidence="15">The sequence shown here is derived from an EMBL/GenBank/DDBJ whole genome shotgun (WGS) entry which is preliminary data.</text>
</comment>
<evidence type="ECO:0000313" key="16">
    <source>
        <dbReference type="Proteomes" id="UP000316079"/>
    </source>
</evidence>
<dbReference type="SMART" id="SM00478">
    <property type="entry name" value="ENDO3c"/>
    <property type="match status" value="1"/>
</dbReference>
<dbReference type="STRING" id="623744.A0A553R3T1"/>
<dbReference type="Gene3D" id="1.10.1670.10">
    <property type="entry name" value="Helix-hairpin-Helix base-excision DNA repair enzymes (C-terminal)"/>
    <property type="match status" value="1"/>
</dbReference>
<dbReference type="SUPFAM" id="SSF48150">
    <property type="entry name" value="DNA-glycosylase"/>
    <property type="match status" value="1"/>
</dbReference>
<evidence type="ECO:0000256" key="2">
    <source>
        <dbReference type="ARBA" id="ARBA00010679"/>
    </source>
</evidence>
<keyword evidence="8" id="KW-0539">Nucleus</keyword>
<dbReference type="InterPro" id="IPR052054">
    <property type="entry name" value="Oxidative_DNA_repair_enzyme"/>
</dbReference>
<dbReference type="PANTHER" id="PTHR10242:SF2">
    <property type="entry name" value="N-GLYCOSYLASE_DNA LYASE"/>
    <property type="match status" value="1"/>
</dbReference>
<proteinExistence type="inferred from homology"/>
<dbReference type="GO" id="GO:0005634">
    <property type="term" value="C:nucleus"/>
    <property type="evidence" value="ECO:0007669"/>
    <property type="project" value="UniProtKB-SubCell"/>
</dbReference>
<evidence type="ECO:0000256" key="3">
    <source>
        <dbReference type="ARBA" id="ARBA00012720"/>
    </source>
</evidence>
<accession>A0A553R3T1</accession>
<dbReference type="Gene3D" id="1.10.340.30">
    <property type="entry name" value="Hypothetical protein, domain 2"/>
    <property type="match status" value="1"/>
</dbReference>
<keyword evidence="9" id="KW-0511">Multifunctional enzyme</keyword>
<evidence type="ECO:0000256" key="11">
    <source>
        <dbReference type="ARBA" id="ARBA00044632"/>
    </source>
</evidence>
<feature type="region of interest" description="Disordered" evidence="13">
    <location>
        <begin position="91"/>
        <end position="113"/>
    </location>
</feature>
<keyword evidence="5" id="KW-0378">Hydrolase</keyword>
<evidence type="ECO:0000256" key="7">
    <source>
        <dbReference type="ARBA" id="ARBA00023239"/>
    </source>
</evidence>
<dbReference type="SUPFAM" id="SSF55945">
    <property type="entry name" value="TATA-box binding protein-like"/>
    <property type="match status" value="1"/>
</dbReference>
<dbReference type="InterPro" id="IPR011257">
    <property type="entry name" value="DNA_glycosylase"/>
</dbReference>
<dbReference type="InterPro" id="IPR012904">
    <property type="entry name" value="OGG_N"/>
</dbReference>
<dbReference type="GO" id="GO:0006289">
    <property type="term" value="P:nucleotide-excision repair"/>
    <property type="evidence" value="ECO:0007669"/>
    <property type="project" value="InterPro"/>
</dbReference>
<dbReference type="EMBL" id="SRMA01025251">
    <property type="protein sequence ID" value="TRY96831.1"/>
    <property type="molecule type" value="Genomic_DNA"/>
</dbReference>
<dbReference type="FunFam" id="1.10.1670.10:FF:000005">
    <property type="entry name" value="N-glycosylase/DNA lyase OGG1"/>
    <property type="match status" value="1"/>
</dbReference>
<organism evidence="15 16">
    <name type="scientific">Danionella cerebrum</name>
    <dbReference type="NCBI Taxonomy" id="2873325"/>
    <lineage>
        <taxon>Eukaryota</taxon>
        <taxon>Metazoa</taxon>
        <taxon>Chordata</taxon>
        <taxon>Craniata</taxon>
        <taxon>Vertebrata</taxon>
        <taxon>Euteleostomi</taxon>
        <taxon>Actinopterygii</taxon>
        <taxon>Neopterygii</taxon>
        <taxon>Teleostei</taxon>
        <taxon>Ostariophysi</taxon>
        <taxon>Cypriniformes</taxon>
        <taxon>Danionidae</taxon>
        <taxon>Danioninae</taxon>
        <taxon>Danionella</taxon>
    </lineage>
</organism>
<comment type="subcellular location">
    <subcellularLocation>
        <location evidence="1">Nucleus</location>
    </subcellularLocation>
</comment>
<name>A0A553R3T1_9TELE</name>
<evidence type="ECO:0000313" key="15">
    <source>
        <dbReference type="EMBL" id="TRY96831.1"/>
    </source>
</evidence>
<evidence type="ECO:0000256" key="6">
    <source>
        <dbReference type="ARBA" id="ARBA00023204"/>
    </source>
</evidence>
<comment type="similarity">
    <text evidence="2">Belongs to the type-1 OGG1 family.</text>
</comment>
<dbReference type="InterPro" id="IPR003265">
    <property type="entry name" value="HhH-GPD_domain"/>
</dbReference>
<dbReference type="Pfam" id="PF07934">
    <property type="entry name" value="OGG_N"/>
    <property type="match status" value="1"/>
</dbReference>
<dbReference type="GO" id="GO:0034039">
    <property type="term" value="F:8-oxo-7,8-dihydroguanine DNA N-glycosylase activity"/>
    <property type="evidence" value="ECO:0007669"/>
    <property type="project" value="TreeGrafter"/>
</dbReference>
<feature type="compositionally biased region" description="Basic and acidic residues" evidence="13">
    <location>
        <begin position="427"/>
        <end position="447"/>
    </location>
</feature>
<keyword evidence="7" id="KW-0456">Lyase</keyword>
<protein>
    <recommendedName>
        <fullName evidence="12">N-glycosylase/DNA lyase</fullName>
        <ecNumber evidence="3">4.2.99.18</ecNumber>
    </recommendedName>
</protein>
<dbReference type="GO" id="GO:0140078">
    <property type="term" value="F:class I DNA-(apurinic or apyrimidinic site) endonuclease activity"/>
    <property type="evidence" value="ECO:0007669"/>
    <property type="project" value="UniProtKB-EC"/>
</dbReference>
<feature type="compositionally biased region" description="Basic and acidic residues" evidence="13">
    <location>
        <begin position="92"/>
        <end position="108"/>
    </location>
</feature>
<dbReference type="CDD" id="cd00056">
    <property type="entry name" value="ENDO3c"/>
    <property type="match status" value="1"/>
</dbReference>
<evidence type="ECO:0000256" key="4">
    <source>
        <dbReference type="ARBA" id="ARBA00022763"/>
    </source>
</evidence>
<keyword evidence="16" id="KW-1185">Reference proteome</keyword>
<evidence type="ECO:0000259" key="14">
    <source>
        <dbReference type="SMART" id="SM00478"/>
    </source>
</evidence>
<dbReference type="OrthoDB" id="238681at2759"/>
<evidence type="ECO:0000256" key="12">
    <source>
        <dbReference type="ARBA" id="ARBA00073127"/>
    </source>
</evidence>
<evidence type="ECO:0000256" key="13">
    <source>
        <dbReference type="SAM" id="MobiDB-lite"/>
    </source>
</evidence>
<dbReference type="InterPro" id="IPR023170">
    <property type="entry name" value="HhH_base_excis_C"/>
</dbReference>
<gene>
    <name evidence="15" type="ORF">DNTS_015406</name>
</gene>
<dbReference type="GO" id="GO:0003684">
    <property type="term" value="F:damaged DNA binding"/>
    <property type="evidence" value="ECO:0007669"/>
    <property type="project" value="InterPro"/>
</dbReference>